<evidence type="ECO:0000256" key="2">
    <source>
        <dbReference type="ARBA" id="ARBA00007317"/>
    </source>
</evidence>
<evidence type="ECO:0000256" key="1">
    <source>
        <dbReference type="ARBA" id="ARBA00001938"/>
    </source>
</evidence>
<dbReference type="InterPro" id="IPR036625">
    <property type="entry name" value="E3-bd_dom_sf"/>
</dbReference>
<dbReference type="PANTHER" id="PTHR43178:SF5">
    <property type="entry name" value="LIPOAMIDE ACYLTRANSFERASE COMPONENT OF BRANCHED-CHAIN ALPHA-KETO ACID DEHYDROGENASE COMPLEX, MITOCHONDRIAL"/>
    <property type="match status" value="1"/>
</dbReference>
<feature type="compositionally biased region" description="Acidic residues" evidence="6">
    <location>
        <begin position="99"/>
        <end position="120"/>
    </location>
</feature>
<dbReference type="InterPro" id="IPR023213">
    <property type="entry name" value="CAT-like_dom_sf"/>
</dbReference>
<dbReference type="CDD" id="cd06849">
    <property type="entry name" value="lipoyl_domain"/>
    <property type="match status" value="1"/>
</dbReference>
<feature type="domain" description="Lipoyl-binding" evidence="7">
    <location>
        <begin position="9"/>
        <end position="84"/>
    </location>
</feature>
<dbReference type="Pfam" id="PF02817">
    <property type="entry name" value="E3_binding"/>
    <property type="match status" value="1"/>
</dbReference>
<dbReference type="Pfam" id="PF00198">
    <property type="entry name" value="2-oxoacid_dh"/>
    <property type="match status" value="1"/>
</dbReference>
<dbReference type="AlphaFoldDB" id="A0A9R1CR09"/>
<name>A0A9R1CR09_9EURY</name>
<dbReference type="Proteomes" id="UP001139494">
    <property type="component" value="Unassembled WGS sequence"/>
</dbReference>
<evidence type="ECO:0000256" key="3">
    <source>
        <dbReference type="ARBA" id="ARBA00022679"/>
    </source>
</evidence>
<dbReference type="PROSITE" id="PS51826">
    <property type="entry name" value="PSBD"/>
    <property type="match status" value="1"/>
</dbReference>
<dbReference type="InterPro" id="IPR001078">
    <property type="entry name" value="2-oxoacid_DH_actylTfrase"/>
</dbReference>
<feature type="region of interest" description="Disordered" evidence="6">
    <location>
        <begin position="359"/>
        <end position="379"/>
    </location>
</feature>
<dbReference type="FunFam" id="3.30.559.10:FF:000007">
    <property type="entry name" value="Dihydrolipoamide acetyltransferase component of pyruvate dehydrogenase complex"/>
    <property type="match status" value="1"/>
</dbReference>
<dbReference type="InterPro" id="IPR011053">
    <property type="entry name" value="Single_hybrid_motif"/>
</dbReference>
<dbReference type="InterPro" id="IPR050743">
    <property type="entry name" value="2-oxoacid_DH_E2_comp"/>
</dbReference>
<dbReference type="SUPFAM" id="SSF51230">
    <property type="entry name" value="Single hybrid motif"/>
    <property type="match status" value="1"/>
</dbReference>
<feature type="region of interest" description="Disordered" evidence="6">
    <location>
        <begin position="1"/>
        <end position="21"/>
    </location>
</feature>
<dbReference type="PANTHER" id="PTHR43178">
    <property type="entry name" value="DIHYDROLIPOAMIDE ACETYLTRANSFERASE COMPONENT OF PYRUVATE DEHYDROGENASE COMPLEX"/>
    <property type="match status" value="1"/>
</dbReference>
<evidence type="ECO:0000256" key="6">
    <source>
        <dbReference type="SAM" id="MobiDB-lite"/>
    </source>
</evidence>
<protein>
    <submittedName>
        <fullName evidence="9">2-oxo acid dehydrogenase subunit E2</fullName>
    </submittedName>
</protein>
<evidence type="ECO:0000259" key="8">
    <source>
        <dbReference type="PROSITE" id="PS51826"/>
    </source>
</evidence>
<comment type="cofactor">
    <cofactor evidence="1">
        <name>(R)-lipoate</name>
        <dbReference type="ChEBI" id="CHEBI:83088"/>
    </cofactor>
</comment>
<gene>
    <name evidence="9" type="ORF">KM295_01715</name>
</gene>
<comment type="caution">
    <text evidence="9">The sequence shown here is derived from an EMBL/GenBank/DDBJ whole genome shotgun (WGS) entry which is preliminary data.</text>
</comment>
<dbReference type="SUPFAM" id="SSF52777">
    <property type="entry name" value="CoA-dependent acyltransferases"/>
    <property type="match status" value="1"/>
</dbReference>
<dbReference type="SUPFAM" id="SSF47005">
    <property type="entry name" value="Peripheral subunit-binding domain of 2-oxo acid dehydrogenase complex"/>
    <property type="match status" value="1"/>
</dbReference>
<dbReference type="GO" id="GO:0016407">
    <property type="term" value="F:acetyltransferase activity"/>
    <property type="evidence" value="ECO:0007669"/>
    <property type="project" value="TreeGrafter"/>
</dbReference>
<keyword evidence="5" id="KW-0012">Acyltransferase</keyword>
<dbReference type="InterPro" id="IPR004167">
    <property type="entry name" value="PSBD"/>
</dbReference>
<evidence type="ECO:0000256" key="5">
    <source>
        <dbReference type="ARBA" id="ARBA00023315"/>
    </source>
</evidence>
<dbReference type="PROSITE" id="PS50968">
    <property type="entry name" value="BIOTINYL_LIPOYL"/>
    <property type="match status" value="1"/>
</dbReference>
<evidence type="ECO:0000313" key="9">
    <source>
        <dbReference type="EMBL" id="MCQ4332223.1"/>
    </source>
</evidence>
<dbReference type="EMBL" id="JAHLKM010000001">
    <property type="protein sequence ID" value="MCQ4332223.1"/>
    <property type="molecule type" value="Genomic_DNA"/>
</dbReference>
<feature type="region of interest" description="Disordered" evidence="6">
    <location>
        <begin position="90"/>
        <end position="138"/>
    </location>
</feature>
<feature type="compositionally biased region" description="Low complexity" evidence="6">
    <location>
        <begin position="186"/>
        <end position="198"/>
    </location>
</feature>
<dbReference type="GO" id="GO:0005737">
    <property type="term" value="C:cytoplasm"/>
    <property type="evidence" value="ECO:0007669"/>
    <property type="project" value="TreeGrafter"/>
</dbReference>
<organism evidence="9 10">
    <name type="scientific">Natronomonas aquatica</name>
    <dbReference type="NCBI Taxonomy" id="2841590"/>
    <lineage>
        <taxon>Archaea</taxon>
        <taxon>Methanobacteriati</taxon>
        <taxon>Methanobacteriota</taxon>
        <taxon>Stenosarchaea group</taxon>
        <taxon>Halobacteria</taxon>
        <taxon>Halobacteriales</taxon>
        <taxon>Natronomonadaceae</taxon>
        <taxon>Natronomonas</taxon>
    </lineage>
</organism>
<evidence type="ECO:0000259" key="7">
    <source>
        <dbReference type="PROSITE" id="PS50968"/>
    </source>
</evidence>
<feature type="domain" description="Peripheral subunit-binding (PSBD)" evidence="8">
    <location>
        <begin position="138"/>
        <end position="175"/>
    </location>
</feature>
<feature type="compositionally biased region" description="Low complexity" evidence="6">
    <location>
        <begin position="121"/>
        <end position="132"/>
    </location>
</feature>
<evidence type="ECO:0000256" key="4">
    <source>
        <dbReference type="ARBA" id="ARBA00022823"/>
    </source>
</evidence>
<proteinExistence type="inferred from homology"/>
<dbReference type="Gene3D" id="4.10.320.10">
    <property type="entry name" value="E3-binding domain"/>
    <property type="match status" value="1"/>
</dbReference>
<dbReference type="RefSeq" id="WP_256028141.1">
    <property type="nucleotide sequence ID" value="NZ_JAHLKM010000001.1"/>
</dbReference>
<comment type="similarity">
    <text evidence="2">Belongs to the 2-oxoacid dehydrogenase family.</text>
</comment>
<keyword evidence="4" id="KW-0450">Lipoyl</keyword>
<feature type="region of interest" description="Disordered" evidence="6">
    <location>
        <begin position="177"/>
        <end position="217"/>
    </location>
</feature>
<dbReference type="GO" id="GO:0031405">
    <property type="term" value="F:lipoic acid binding"/>
    <property type="evidence" value="ECO:0007669"/>
    <property type="project" value="TreeGrafter"/>
</dbReference>
<dbReference type="InterPro" id="IPR000089">
    <property type="entry name" value="Biotin_lipoyl"/>
</dbReference>
<accession>A0A9R1CR09</accession>
<keyword evidence="3" id="KW-0808">Transferase</keyword>
<dbReference type="Pfam" id="PF00364">
    <property type="entry name" value="Biotin_lipoyl"/>
    <property type="match status" value="1"/>
</dbReference>
<dbReference type="Gene3D" id="3.30.559.10">
    <property type="entry name" value="Chloramphenicol acetyltransferase-like domain"/>
    <property type="match status" value="1"/>
</dbReference>
<reference evidence="9" key="1">
    <citation type="journal article" date="2023" name="Front. Microbiol.">
        <title>Genomic-based phylogenetic and metabolic analyses of the genus Natronomonas, and description of Natronomonas aquatica sp. nov.</title>
        <authorList>
            <person name="Garcia-Roldan A."/>
            <person name="Duran-Viseras A."/>
            <person name="de la Haba R.R."/>
            <person name="Corral P."/>
            <person name="Sanchez-Porro C."/>
            <person name="Ventosa A."/>
        </authorList>
    </citation>
    <scope>NUCLEOTIDE SEQUENCE</scope>
    <source>
        <strain evidence="9">F2-12</strain>
    </source>
</reference>
<feature type="compositionally biased region" description="Basic and acidic residues" evidence="6">
    <location>
        <begin position="1"/>
        <end position="16"/>
    </location>
</feature>
<keyword evidence="10" id="KW-1185">Reference proteome</keyword>
<sequence length="450" mass="48225">MSSESQRQRFEFRMPDPGEGLTEAELSVWHVEEGEEVEADDVLCEVETDKALVDIPVPCSGEVLELRAAPGEVVAVGDVIAVFATANPPTDRTAAADAADTEPEEPEAPADGSTEADAEPAEPAASTDPSTADDGRTFAAPSTRRYAREQGVDLAAVEGSGPEGRVLRADIDAYLEDGTEPDEDAAPGGEPEPETATTRVETAQEPSTADGAEYDEHGAVVRRPLKGLRRTIADNMVESKRKIPHVTSGFKAEADELVALKERLDEAIDAPVTYTTLLMKAVVPALEEFPEINASIDDVSDEVVEKHYYNLGIATHTEAGLMVPVIDDVDGKSIAELGTELADVVERTRERSIDPEELRGGTFTITNTGGHSEHGTFGTPIIRHPEAAIMGVGRIKNEAVAVSDTETEVKKTVSLTLSYDHRLIDGVTATEFMEYVIEGIENPDVLLARL</sequence>
<evidence type="ECO:0000313" key="10">
    <source>
        <dbReference type="Proteomes" id="UP001139494"/>
    </source>
</evidence>
<dbReference type="Gene3D" id="2.40.50.100">
    <property type="match status" value="1"/>
</dbReference>